<evidence type="ECO:0000313" key="3">
    <source>
        <dbReference type="Proteomes" id="UP000268016"/>
    </source>
</evidence>
<dbReference type="Proteomes" id="UP000268016">
    <property type="component" value="Unassembled WGS sequence"/>
</dbReference>
<sequence>MTRRSLTMPRLAPAALAAILSQGMPLPAAAAPLDVQFEPPDVQLQPLCDPRPPDDEIVAAWSGWDGEGFGDRSTSLVRRDLRRLAALDPERWDTVILGAMERLREADPDYDALDHLADRIDFLVTTERFATLEAEGLVERFLEMEIQSSPRALHMAGELLLNGYGIGADVQRAQAFMVQSAYAGNPEALLDLAQMTSDGSTVPGWDVAPELAVTLAFGALVGDLDARLCDRINRIGSAFRVGEIVAQDLALAERWYRLSADLGDHNAAWQVARLHMEAIGLERDNTAALTYLEQAAEAGLGFAQAELGQVYEVGALAPQDIDAARRLYEAAAERGERDGLVRLVGLADSIEEPGPEDRARQEDALRRLAEMPDAPAWVLAQMGDMILENQGRWAGEAEAAAFFRRALEAEPGHPTAVTRLARIGFRHARTLQEFLVLTSDLQEVVVSVGTAAGMEQLRDAFHCRSPEAPHADHARYWDRMYGVSGYDRIELTPPEIAAQAADPDPVLLAKVQTQALTGRSPSYALLRDLPLEADSDVMRRLSRDAASGPLTERAKALLRRADPDAAPPGRALELLRQAVAEGENGAQAVLLEALTSAGAMSDEAELRRLAEALAARGEGLGLRTLAGLAEEPRDVFDSYAEVIEARGDFEALIFALGFLEEEARVSDYLGRARAAMNCNLPHALEMVAAADRHGRAEAVERWLDVSAAVAENEGWQMVSLADAMLARGTTDGSRDRALALLRQARQDGHRLAMLRLLSLADAEDSGLEMEPEEVADLFVDLVAASELEDVPGLLDRVGFAAPDVRASVRERIDPVALYEEAAAAGVPEAQLELARIVRADAAGPEALTEYVRLLTGAAEGGEPEAMFLLSNAYSLGLGVAPSLEESRRWLTAAAEAGHPEAAATVRLLQTQETQQ</sequence>
<gene>
    <name evidence="2" type="ORF">EAT49_04840</name>
</gene>
<organism evidence="2 3">
    <name type="scientific">Histidinibacterium lentulum</name>
    <dbReference type="NCBI Taxonomy" id="2480588"/>
    <lineage>
        <taxon>Bacteria</taxon>
        <taxon>Pseudomonadati</taxon>
        <taxon>Pseudomonadota</taxon>
        <taxon>Alphaproteobacteria</taxon>
        <taxon>Rhodobacterales</taxon>
        <taxon>Paracoccaceae</taxon>
        <taxon>Histidinibacterium</taxon>
    </lineage>
</organism>
<dbReference type="Gene3D" id="1.25.40.10">
    <property type="entry name" value="Tetratricopeptide repeat domain"/>
    <property type="match status" value="3"/>
</dbReference>
<keyword evidence="1" id="KW-0732">Signal</keyword>
<dbReference type="PANTHER" id="PTHR11102">
    <property type="entry name" value="SEL-1-LIKE PROTEIN"/>
    <property type="match status" value="1"/>
</dbReference>
<keyword evidence="3" id="KW-1185">Reference proteome</keyword>
<dbReference type="Pfam" id="PF08238">
    <property type="entry name" value="Sel1"/>
    <property type="match status" value="5"/>
</dbReference>
<dbReference type="InterPro" id="IPR011990">
    <property type="entry name" value="TPR-like_helical_dom_sf"/>
</dbReference>
<comment type="caution">
    <text evidence="2">The sequence shown here is derived from an EMBL/GenBank/DDBJ whole genome shotgun (WGS) entry which is preliminary data.</text>
</comment>
<evidence type="ECO:0000313" key="2">
    <source>
        <dbReference type="EMBL" id="ROU03626.1"/>
    </source>
</evidence>
<name>A0A3N2R8G9_9RHOB</name>
<dbReference type="InterPro" id="IPR050767">
    <property type="entry name" value="Sel1_AlgK"/>
</dbReference>
<evidence type="ECO:0000256" key="1">
    <source>
        <dbReference type="SAM" id="SignalP"/>
    </source>
</evidence>
<dbReference type="OrthoDB" id="7802124at2"/>
<accession>A0A3N2R8G9</accession>
<dbReference type="PANTHER" id="PTHR11102:SF160">
    <property type="entry name" value="ERAD-ASSOCIATED E3 UBIQUITIN-PROTEIN LIGASE COMPONENT HRD3"/>
    <property type="match status" value="1"/>
</dbReference>
<dbReference type="SMART" id="SM00671">
    <property type="entry name" value="SEL1"/>
    <property type="match status" value="5"/>
</dbReference>
<proteinExistence type="predicted"/>
<dbReference type="InterPro" id="IPR006597">
    <property type="entry name" value="Sel1-like"/>
</dbReference>
<dbReference type="SUPFAM" id="SSF81901">
    <property type="entry name" value="HCP-like"/>
    <property type="match status" value="2"/>
</dbReference>
<protein>
    <submittedName>
        <fullName evidence="2">Sel1 repeat family protein</fullName>
    </submittedName>
</protein>
<feature type="signal peptide" evidence="1">
    <location>
        <begin position="1"/>
        <end position="30"/>
    </location>
</feature>
<feature type="chain" id="PRO_5018259874" evidence="1">
    <location>
        <begin position="31"/>
        <end position="915"/>
    </location>
</feature>
<reference evidence="2 3" key="1">
    <citation type="submission" date="2018-10" db="EMBL/GenBank/DDBJ databases">
        <title>Histidinibacterium lentulum gen. nov., sp. nov., a marine bacterium from the culture broth of Picochlorum sp. 122.</title>
        <authorList>
            <person name="Wang G."/>
        </authorList>
    </citation>
    <scope>NUCLEOTIDE SEQUENCE [LARGE SCALE GENOMIC DNA]</scope>
    <source>
        <strain evidence="2 3">B17</strain>
    </source>
</reference>
<dbReference type="EMBL" id="RDRB01000002">
    <property type="protein sequence ID" value="ROU03626.1"/>
    <property type="molecule type" value="Genomic_DNA"/>
</dbReference>
<dbReference type="AlphaFoldDB" id="A0A3N2R8G9"/>